<proteinExistence type="predicted"/>
<dbReference type="AlphaFoldDB" id="A0A5C5UXG9"/>
<protein>
    <submittedName>
        <fullName evidence="1">Uncharacterized protein</fullName>
    </submittedName>
</protein>
<evidence type="ECO:0000313" key="2">
    <source>
        <dbReference type="Proteomes" id="UP000316714"/>
    </source>
</evidence>
<dbReference type="RefSeq" id="WP_146568698.1">
    <property type="nucleotide sequence ID" value="NZ_SIHJ01000005.1"/>
</dbReference>
<comment type="caution">
    <text evidence="1">The sequence shown here is derived from an EMBL/GenBank/DDBJ whole genome shotgun (WGS) entry which is preliminary data.</text>
</comment>
<sequence length="146" mass="15854">MHNLTETQKQDLSRLAAVGCRRATAARYVGCTPQQITAAAAADPAFAGELRRSEAAIELAHMRCVMRAIQDEKNYRAAIWWLENAAPEGYLRRATDALSKPELTKLLAAVNDAIQREVAGDAERVRLAARLGELAGGPPSSQEGRQ</sequence>
<accession>A0A5C5UXG9</accession>
<organism evidence="1 2">
    <name type="scientific">Posidoniimonas corsicana</name>
    <dbReference type="NCBI Taxonomy" id="1938618"/>
    <lineage>
        <taxon>Bacteria</taxon>
        <taxon>Pseudomonadati</taxon>
        <taxon>Planctomycetota</taxon>
        <taxon>Planctomycetia</taxon>
        <taxon>Pirellulales</taxon>
        <taxon>Lacipirellulaceae</taxon>
        <taxon>Posidoniimonas</taxon>
    </lineage>
</organism>
<name>A0A5C5UXG9_9BACT</name>
<evidence type="ECO:0000313" key="1">
    <source>
        <dbReference type="EMBL" id="TWT30343.1"/>
    </source>
</evidence>
<dbReference type="Proteomes" id="UP000316714">
    <property type="component" value="Unassembled WGS sequence"/>
</dbReference>
<gene>
    <name evidence="1" type="ORF">KOR34_49010</name>
</gene>
<dbReference type="EMBL" id="SIHJ01000005">
    <property type="protein sequence ID" value="TWT30343.1"/>
    <property type="molecule type" value="Genomic_DNA"/>
</dbReference>
<keyword evidence="2" id="KW-1185">Reference proteome</keyword>
<reference evidence="1 2" key="1">
    <citation type="submission" date="2019-02" db="EMBL/GenBank/DDBJ databases">
        <title>Deep-cultivation of Planctomycetes and their phenomic and genomic characterization uncovers novel biology.</title>
        <authorList>
            <person name="Wiegand S."/>
            <person name="Jogler M."/>
            <person name="Boedeker C."/>
            <person name="Pinto D."/>
            <person name="Vollmers J."/>
            <person name="Rivas-Marin E."/>
            <person name="Kohn T."/>
            <person name="Peeters S.H."/>
            <person name="Heuer A."/>
            <person name="Rast P."/>
            <person name="Oberbeckmann S."/>
            <person name="Bunk B."/>
            <person name="Jeske O."/>
            <person name="Meyerdierks A."/>
            <person name="Storesund J.E."/>
            <person name="Kallscheuer N."/>
            <person name="Luecker S."/>
            <person name="Lage O.M."/>
            <person name="Pohl T."/>
            <person name="Merkel B.J."/>
            <person name="Hornburger P."/>
            <person name="Mueller R.-W."/>
            <person name="Bruemmer F."/>
            <person name="Labrenz M."/>
            <person name="Spormann A.M."/>
            <person name="Op Den Camp H."/>
            <person name="Overmann J."/>
            <person name="Amann R."/>
            <person name="Jetten M.S.M."/>
            <person name="Mascher T."/>
            <person name="Medema M.H."/>
            <person name="Devos D.P."/>
            <person name="Kaster A.-K."/>
            <person name="Ovreas L."/>
            <person name="Rohde M."/>
            <person name="Galperin M.Y."/>
            <person name="Jogler C."/>
        </authorList>
    </citation>
    <scope>NUCLEOTIDE SEQUENCE [LARGE SCALE GENOMIC DNA]</scope>
    <source>
        <strain evidence="1 2">KOR34</strain>
    </source>
</reference>
<dbReference type="OrthoDB" id="282126at2"/>